<keyword evidence="12" id="KW-1185">Reference proteome</keyword>
<reference evidence="11 12" key="1">
    <citation type="submission" date="2024-02" db="EMBL/GenBank/DDBJ databases">
        <title>New especies of Spiribacter isolated from saline water.</title>
        <authorList>
            <person name="Leon M.J."/>
            <person name="De La Haba R."/>
            <person name="Sanchez-Porro C."/>
            <person name="Ventosa A."/>
        </authorList>
    </citation>
    <scope>NUCLEOTIDE SEQUENCE [LARGE SCALE GENOMIC DNA]</scope>
    <source>
        <strain evidence="12">ag22IC4-227</strain>
    </source>
</reference>
<evidence type="ECO:0000313" key="12">
    <source>
        <dbReference type="Proteomes" id="UP001556653"/>
    </source>
</evidence>
<organism evidence="11 12">
    <name type="scientific">Spiribacter onubensis</name>
    <dbReference type="NCBI Taxonomy" id="3122420"/>
    <lineage>
        <taxon>Bacteria</taxon>
        <taxon>Pseudomonadati</taxon>
        <taxon>Pseudomonadota</taxon>
        <taxon>Gammaproteobacteria</taxon>
        <taxon>Chromatiales</taxon>
        <taxon>Ectothiorhodospiraceae</taxon>
        <taxon>Spiribacter</taxon>
    </lineage>
</organism>
<evidence type="ECO:0000256" key="9">
    <source>
        <dbReference type="SAM" id="Phobius"/>
    </source>
</evidence>
<dbReference type="PIRSF" id="PIRSF006170">
    <property type="entry name" value="YfgM"/>
    <property type="match status" value="1"/>
</dbReference>
<dbReference type="InterPro" id="IPR011990">
    <property type="entry name" value="TPR-like_helical_dom_sf"/>
</dbReference>
<comment type="similarity">
    <text evidence="7">Belongs to the YfgM family.</text>
</comment>
<evidence type="ECO:0000256" key="3">
    <source>
        <dbReference type="ARBA" id="ARBA00022692"/>
    </source>
</evidence>
<evidence type="ECO:0000256" key="7">
    <source>
        <dbReference type="ARBA" id="ARBA00024197"/>
    </source>
</evidence>
<evidence type="ECO:0000256" key="2">
    <source>
        <dbReference type="ARBA" id="ARBA00022475"/>
    </source>
</evidence>
<comment type="caution">
    <text evidence="11">The sequence shown here is derived from an EMBL/GenBank/DDBJ whole genome shotgun (WGS) entry which is preliminary data.</text>
</comment>
<sequence>MAYDDQEQLEAIRAWWRQHGRTVILTVGVALAVVIGWQQWGAWQDRQMAEAASDYAAILESLNAGDREAAGNRLQVLREGHPDSPYAAMATLAVATAAFSADDAGSAADSLGWIPANQPGSPLAVVARLRQAEALSAAGDDQSALMVLEPPPEGPLRPRYLELQGDLEAALGNTDAAIDAYRQALDETGGQRRSLLEIKLFELGGAPAS</sequence>
<keyword evidence="3 9" id="KW-0812">Transmembrane</keyword>
<evidence type="ECO:0000256" key="1">
    <source>
        <dbReference type="ARBA" id="ARBA00004401"/>
    </source>
</evidence>
<evidence type="ECO:0000256" key="6">
    <source>
        <dbReference type="ARBA" id="ARBA00023186"/>
    </source>
</evidence>
<dbReference type="Gene3D" id="1.25.40.10">
    <property type="entry name" value="Tetratricopeptide repeat domain"/>
    <property type="match status" value="1"/>
</dbReference>
<dbReference type="PANTHER" id="PTHR38035">
    <property type="entry name" value="UPF0070 PROTEIN YFGM"/>
    <property type="match status" value="1"/>
</dbReference>
<proteinExistence type="inferred from homology"/>
<dbReference type="RefSeq" id="WP_367966962.1">
    <property type="nucleotide sequence ID" value="NZ_JBAKFI010000001.1"/>
</dbReference>
<keyword evidence="6" id="KW-0143">Chaperone</keyword>
<evidence type="ECO:0000256" key="4">
    <source>
        <dbReference type="ARBA" id="ARBA00022989"/>
    </source>
</evidence>
<comment type="subcellular location">
    <subcellularLocation>
        <location evidence="1">Cell membrane</location>
        <topology evidence="1">Single-pass type II membrane protein</topology>
    </subcellularLocation>
</comment>
<feature type="transmembrane region" description="Helical" evidence="9">
    <location>
        <begin position="22"/>
        <end position="40"/>
    </location>
</feature>
<dbReference type="Pfam" id="PF09976">
    <property type="entry name" value="TPR_21"/>
    <property type="match status" value="1"/>
</dbReference>
<dbReference type="PANTHER" id="PTHR38035:SF1">
    <property type="entry name" value="ANCILLARY SECYEG TRANSLOCON SUBUNIT"/>
    <property type="match status" value="1"/>
</dbReference>
<protein>
    <recommendedName>
        <fullName evidence="8">Ancillary SecYEG translocon subunit</fullName>
    </recommendedName>
</protein>
<dbReference type="InterPro" id="IPR026039">
    <property type="entry name" value="YfgM"/>
</dbReference>
<evidence type="ECO:0000256" key="8">
    <source>
        <dbReference type="ARBA" id="ARBA00024235"/>
    </source>
</evidence>
<evidence type="ECO:0000256" key="5">
    <source>
        <dbReference type="ARBA" id="ARBA00023136"/>
    </source>
</evidence>
<dbReference type="Proteomes" id="UP001556653">
    <property type="component" value="Unassembled WGS sequence"/>
</dbReference>
<accession>A0ABV3S8M9</accession>
<dbReference type="SUPFAM" id="SSF48452">
    <property type="entry name" value="TPR-like"/>
    <property type="match status" value="1"/>
</dbReference>
<keyword evidence="4 9" id="KW-1133">Transmembrane helix</keyword>
<evidence type="ECO:0000313" key="11">
    <source>
        <dbReference type="EMBL" id="MEX0386491.1"/>
    </source>
</evidence>
<evidence type="ECO:0000259" key="10">
    <source>
        <dbReference type="Pfam" id="PF09976"/>
    </source>
</evidence>
<dbReference type="EMBL" id="JBAKFJ010000001">
    <property type="protein sequence ID" value="MEX0386491.1"/>
    <property type="molecule type" value="Genomic_DNA"/>
</dbReference>
<keyword evidence="2" id="KW-1003">Cell membrane</keyword>
<dbReference type="InterPro" id="IPR018704">
    <property type="entry name" value="SecYEG/CpoB_TPR"/>
</dbReference>
<keyword evidence="5 9" id="KW-0472">Membrane</keyword>
<gene>
    <name evidence="11" type="ORF">V6X64_05700</name>
</gene>
<feature type="domain" description="Ancillary SecYEG translocon subunit/Cell division coordinator CpoB TPR" evidence="10">
    <location>
        <begin position="13"/>
        <end position="204"/>
    </location>
</feature>
<name>A0ABV3S8M9_9GAMM</name>